<dbReference type="SUPFAM" id="SSF54913">
    <property type="entry name" value="GlnB-like"/>
    <property type="match status" value="1"/>
</dbReference>
<name>A0A6M1R1T5_9ACTN</name>
<dbReference type="Proteomes" id="UP000483261">
    <property type="component" value="Unassembled WGS sequence"/>
</dbReference>
<comment type="similarity">
    <text evidence="1">Belongs to the CutA family.</text>
</comment>
<dbReference type="Pfam" id="PF03091">
    <property type="entry name" value="CutA1"/>
    <property type="match status" value="1"/>
</dbReference>
<protein>
    <submittedName>
        <fullName evidence="2">Divalent-cation tolerance protein CutA</fullName>
    </submittedName>
</protein>
<dbReference type="RefSeq" id="WP_165110391.1">
    <property type="nucleotide sequence ID" value="NZ_JAALAA010000005.1"/>
</dbReference>
<dbReference type="EMBL" id="JAALAA010000005">
    <property type="protein sequence ID" value="NGN92641.1"/>
    <property type="molecule type" value="Genomic_DNA"/>
</dbReference>
<proteinExistence type="inferred from homology"/>
<dbReference type="PANTHER" id="PTHR23419:SF8">
    <property type="entry name" value="FI09726P"/>
    <property type="match status" value="1"/>
</dbReference>
<evidence type="ECO:0000313" key="3">
    <source>
        <dbReference type="Proteomes" id="UP000483261"/>
    </source>
</evidence>
<organism evidence="2 3">
    <name type="scientific">Nocardioides turkmenicus</name>
    <dbReference type="NCBI Taxonomy" id="2711220"/>
    <lineage>
        <taxon>Bacteria</taxon>
        <taxon>Bacillati</taxon>
        <taxon>Actinomycetota</taxon>
        <taxon>Actinomycetes</taxon>
        <taxon>Propionibacteriales</taxon>
        <taxon>Nocardioidaceae</taxon>
        <taxon>Nocardioides</taxon>
    </lineage>
</organism>
<dbReference type="PANTHER" id="PTHR23419">
    <property type="entry name" value="DIVALENT CATION TOLERANCE CUTA-RELATED"/>
    <property type="match status" value="1"/>
</dbReference>
<comment type="caution">
    <text evidence="2">The sequence shown here is derived from an EMBL/GenBank/DDBJ whole genome shotgun (WGS) entry which is preliminary data.</text>
</comment>
<evidence type="ECO:0000256" key="1">
    <source>
        <dbReference type="ARBA" id="ARBA00010169"/>
    </source>
</evidence>
<sequence length="111" mass="12640">METPEFIHVHVTIDDRDAAQGLLSKVVGERLAACGHLDGPITSTYWWEGNLETEEEFRLEFKTTSDLFDKLAARVTELHTYDEPQVIATPILKGSESYLQWIRDETSDARS</sequence>
<accession>A0A6M1R1T5</accession>
<dbReference type="InterPro" id="IPR015867">
    <property type="entry name" value="N-reg_PII/ATP_PRibTrfase_C"/>
</dbReference>
<dbReference type="Gene3D" id="3.30.70.120">
    <property type="match status" value="1"/>
</dbReference>
<keyword evidence="3" id="KW-1185">Reference proteome</keyword>
<gene>
    <name evidence="2" type="ORF">G5C66_07805</name>
</gene>
<dbReference type="InterPro" id="IPR011322">
    <property type="entry name" value="N-reg_PII-like_a/b"/>
</dbReference>
<evidence type="ECO:0000313" key="2">
    <source>
        <dbReference type="EMBL" id="NGN92641.1"/>
    </source>
</evidence>
<reference evidence="2 3" key="1">
    <citation type="submission" date="2020-02" db="EMBL/GenBank/DDBJ databases">
        <title>Whole-genome analyses of novel actinobacteria.</title>
        <authorList>
            <person name="Sahin N."/>
        </authorList>
    </citation>
    <scope>NUCLEOTIDE SEQUENCE [LARGE SCALE GENOMIC DNA]</scope>
    <source>
        <strain evidence="2 3">KC13</strain>
    </source>
</reference>
<dbReference type="GO" id="GO:0005507">
    <property type="term" value="F:copper ion binding"/>
    <property type="evidence" value="ECO:0007669"/>
    <property type="project" value="TreeGrafter"/>
</dbReference>
<dbReference type="InterPro" id="IPR004323">
    <property type="entry name" value="Ion_tolerance_CutA"/>
</dbReference>
<dbReference type="AlphaFoldDB" id="A0A6M1R1T5"/>
<dbReference type="GO" id="GO:0010038">
    <property type="term" value="P:response to metal ion"/>
    <property type="evidence" value="ECO:0007669"/>
    <property type="project" value="InterPro"/>
</dbReference>